<evidence type="ECO:0000313" key="1">
    <source>
        <dbReference type="EMBL" id="RNA23492.1"/>
    </source>
</evidence>
<keyword evidence="1" id="KW-0808">Transferase</keyword>
<proteinExistence type="predicted"/>
<comment type="caution">
    <text evidence="1">The sequence shown here is derived from an EMBL/GenBank/DDBJ whole genome shotgun (WGS) entry which is preliminary data.</text>
</comment>
<keyword evidence="1" id="KW-0540">Nuclease</keyword>
<name>A0A3M7RIU0_BRAPC</name>
<organism evidence="1 2">
    <name type="scientific">Brachionus plicatilis</name>
    <name type="common">Marine rotifer</name>
    <name type="synonym">Brachionus muelleri</name>
    <dbReference type="NCBI Taxonomy" id="10195"/>
    <lineage>
        <taxon>Eukaryota</taxon>
        <taxon>Metazoa</taxon>
        <taxon>Spiralia</taxon>
        <taxon>Gnathifera</taxon>
        <taxon>Rotifera</taxon>
        <taxon>Eurotatoria</taxon>
        <taxon>Monogononta</taxon>
        <taxon>Pseudotrocha</taxon>
        <taxon>Ploima</taxon>
        <taxon>Brachionidae</taxon>
        <taxon>Brachionus</taxon>
    </lineage>
</organism>
<dbReference type="AlphaFoldDB" id="A0A3M7RIU0"/>
<dbReference type="GO" id="GO:0003964">
    <property type="term" value="F:RNA-directed DNA polymerase activity"/>
    <property type="evidence" value="ECO:0007669"/>
    <property type="project" value="UniProtKB-KW"/>
</dbReference>
<accession>A0A3M7RIU0</accession>
<keyword evidence="1" id="KW-0255">Endonuclease</keyword>
<keyword evidence="1" id="KW-0548">Nucleotidyltransferase</keyword>
<reference evidence="1 2" key="1">
    <citation type="journal article" date="2018" name="Sci. Rep.">
        <title>Genomic signatures of local adaptation to the degree of environmental predictability in rotifers.</title>
        <authorList>
            <person name="Franch-Gras L."/>
            <person name="Hahn C."/>
            <person name="Garcia-Roger E.M."/>
            <person name="Carmona M.J."/>
            <person name="Serra M."/>
            <person name="Gomez A."/>
        </authorList>
    </citation>
    <scope>NUCLEOTIDE SEQUENCE [LARGE SCALE GENOMIC DNA]</scope>
    <source>
        <strain evidence="1">HYR1</strain>
    </source>
</reference>
<dbReference type="EMBL" id="REGN01003278">
    <property type="protein sequence ID" value="RNA23492.1"/>
    <property type="molecule type" value="Genomic_DNA"/>
</dbReference>
<keyword evidence="1" id="KW-0695">RNA-directed DNA polymerase</keyword>
<protein>
    <submittedName>
        <fullName evidence="1">AP-like endonuclease reverse transcriptase</fullName>
    </submittedName>
</protein>
<dbReference type="OrthoDB" id="6614157at2759"/>
<dbReference type="GO" id="GO:0004519">
    <property type="term" value="F:endonuclease activity"/>
    <property type="evidence" value="ECO:0007669"/>
    <property type="project" value="UniProtKB-KW"/>
</dbReference>
<keyword evidence="1" id="KW-0378">Hydrolase</keyword>
<sequence>MSHAQGVPQVTAKMVYSKFHPFDFYFMFFILKYSKVGLVNSAIASWCSIQCCINCQSLLMINKISAKCNTLQYIEIKFLLNLISIKTTNSRASADLDLISNKDTQKILPNAVDKIIEYCKKWGFKINEKKTCYTTFTKAGHRKNYEKTYGMKIKIGNSQIPIEPNPTFLGKKLDPKIDYKEHLKIINSKQISKINLIRKVKSFKWGSSIKINIMLYMSLIRSLLDYCFIILHSGTQKIKSEIQKMQNRILKIIKYFPLKTSIITIHKELKIDLIDDRANKLFLKFVATKQNHELIANETKDYLVHSTNRNNSKYKTPFDCIPFLPST</sequence>
<gene>
    <name evidence="1" type="ORF">BpHYR1_044990</name>
</gene>
<evidence type="ECO:0000313" key="2">
    <source>
        <dbReference type="Proteomes" id="UP000276133"/>
    </source>
</evidence>
<dbReference type="Proteomes" id="UP000276133">
    <property type="component" value="Unassembled WGS sequence"/>
</dbReference>
<keyword evidence="2" id="KW-1185">Reference proteome</keyword>